<accession>A0A6P5G3I4</accession>
<dbReference type="OrthoDB" id="752671at2759"/>
<keyword evidence="2" id="KW-1185">Reference proteome</keyword>
<dbReference type="GeneID" id="109720441"/>
<feature type="region of interest" description="Disordered" evidence="1">
    <location>
        <begin position="31"/>
        <end position="110"/>
    </location>
</feature>
<feature type="compositionally biased region" description="Low complexity" evidence="1">
    <location>
        <begin position="74"/>
        <end position="87"/>
    </location>
</feature>
<reference evidence="2" key="1">
    <citation type="journal article" date="2015" name="Nat. Genet.">
        <title>The pineapple genome and the evolution of CAM photosynthesis.</title>
        <authorList>
            <person name="Ming R."/>
            <person name="VanBuren R."/>
            <person name="Wai C.M."/>
            <person name="Tang H."/>
            <person name="Schatz M.C."/>
            <person name="Bowers J.E."/>
            <person name="Lyons E."/>
            <person name="Wang M.L."/>
            <person name="Chen J."/>
            <person name="Biggers E."/>
            <person name="Zhang J."/>
            <person name="Huang L."/>
            <person name="Zhang L."/>
            <person name="Miao W."/>
            <person name="Zhang J."/>
            <person name="Ye Z."/>
            <person name="Miao C."/>
            <person name="Lin Z."/>
            <person name="Wang H."/>
            <person name="Zhou H."/>
            <person name="Yim W.C."/>
            <person name="Priest H.D."/>
            <person name="Zheng C."/>
            <person name="Woodhouse M."/>
            <person name="Edger P.P."/>
            <person name="Guyot R."/>
            <person name="Guo H.B."/>
            <person name="Guo H."/>
            <person name="Zheng G."/>
            <person name="Singh R."/>
            <person name="Sharma A."/>
            <person name="Min X."/>
            <person name="Zheng Y."/>
            <person name="Lee H."/>
            <person name="Gurtowski J."/>
            <person name="Sedlazeck F.J."/>
            <person name="Harkess A."/>
            <person name="McKain M.R."/>
            <person name="Liao Z."/>
            <person name="Fang J."/>
            <person name="Liu J."/>
            <person name="Zhang X."/>
            <person name="Zhang Q."/>
            <person name="Hu W."/>
            <person name="Qin Y."/>
            <person name="Wang K."/>
            <person name="Chen L.Y."/>
            <person name="Shirley N."/>
            <person name="Lin Y.R."/>
            <person name="Liu L.Y."/>
            <person name="Hernandez A.G."/>
            <person name="Wright C.L."/>
            <person name="Bulone V."/>
            <person name="Tuskan G.A."/>
            <person name="Heath K."/>
            <person name="Zee F."/>
            <person name="Moore P.H."/>
            <person name="Sunkar R."/>
            <person name="Leebens-Mack J.H."/>
            <person name="Mockler T."/>
            <person name="Bennetzen J.L."/>
            <person name="Freeling M."/>
            <person name="Sankoff D."/>
            <person name="Paterson A.H."/>
            <person name="Zhu X."/>
            <person name="Yang X."/>
            <person name="Smith J.A."/>
            <person name="Cushman J.C."/>
            <person name="Paull R.E."/>
            <person name="Yu Q."/>
        </authorList>
    </citation>
    <scope>NUCLEOTIDE SEQUENCE [LARGE SCALE GENOMIC DNA]</scope>
    <source>
        <strain evidence="2">cv. F153</strain>
    </source>
</reference>
<reference evidence="3" key="2">
    <citation type="submission" date="2025-08" db="UniProtKB">
        <authorList>
            <consortium name="RefSeq"/>
        </authorList>
    </citation>
    <scope>IDENTIFICATION</scope>
    <source>
        <tissue evidence="3">Leaf</tissue>
    </source>
</reference>
<gene>
    <name evidence="3" type="primary">LOC109720441</name>
</gene>
<name>A0A6P5G3I4_ANACO</name>
<protein>
    <submittedName>
        <fullName evidence="3">Formin-like protein 14</fullName>
    </submittedName>
</protein>
<dbReference type="Proteomes" id="UP000515123">
    <property type="component" value="Linkage group 14"/>
</dbReference>
<feature type="region of interest" description="Disordered" evidence="1">
    <location>
        <begin position="143"/>
        <end position="162"/>
    </location>
</feature>
<dbReference type="RefSeq" id="XP_020103146.1">
    <property type="nucleotide sequence ID" value="XM_020247557.1"/>
</dbReference>
<proteinExistence type="predicted"/>
<evidence type="ECO:0000313" key="2">
    <source>
        <dbReference type="Proteomes" id="UP000515123"/>
    </source>
</evidence>
<sequence>MTMHSHSNGQDLPEPPFQFCLAGPYSAAAALETHPFRTPPPPPPAAKTKSASSGYQRPPPRDSRSFEFRLAGPSSAAASAAAETLPLRTPPPPPAAKTKSVSSAYQKLPPQRMPPRLGWRALVFGLVRVPAEMELHDIRKRQRRRQRWNSAEESAVPPRPECRGVGHGPWKLIRSLSCRGFESTAVIASAAPLSFI</sequence>
<dbReference type="PANTHER" id="PTHR34130:SF5">
    <property type="entry name" value="OS08G0243800 PROTEIN"/>
    <property type="match status" value="1"/>
</dbReference>
<dbReference type="PANTHER" id="PTHR34130">
    <property type="entry name" value="OS08G0243800 PROTEIN"/>
    <property type="match status" value="1"/>
</dbReference>
<dbReference type="AlphaFoldDB" id="A0A6P5G3I4"/>
<evidence type="ECO:0000256" key="1">
    <source>
        <dbReference type="SAM" id="MobiDB-lite"/>
    </source>
</evidence>
<organism evidence="2 3">
    <name type="scientific">Ananas comosus</name>
    <name type="common">Pineapple</name>
    <name type="synonym">Ananas ananas</name>
    <dbReference type="NCBI Taxonomy" id="4615"/>
    <lineage>
        <taxon>Eukaryota</taxon>
        <taxon>Viridiplantae</taxon>
        <taxon>Streptophyta</taxon>
        <taxon>Embryophyta</taxon>
        <taxon>Tracheophyta</taxon>
        <taxon>Spermatophyta</taxon>
        <taxon>Magnoliopsida</taxon>
        <taxon>Liliopsida</taxon>
        <taxon>Poales</taxon>
        <taxon>Bromeliaceae</taxon>
        <taxon>Bromelioideae</taxon>
        <taxon>Ananas</taxon>
    </lineage>
</organism>
<evidence type="ECO:0000313" key="3">
    <source>
        <dbReference type="RefSeq" id="XP_020103146.1"/>
    </source>
</evidence>